<accession>A0A8S5UQK0</accession>
<sequence length="88" mass="10442">MKTMLEEELIKTGYRYRENDDNSFDVCYDHNQDSFFTGVSMYHVATVKEDDELWYINNNEGAGWGEYPKVDWSLSKAIYDQCIDEHIN</sequence>
<evidence type="ECO:0000313" key="1">
    <source>
        <dbReference type="EMBL" id="DAF96715.1"/>
    </source>
</evidence>
<reference evidence="1" key="1">
    <citation type="journal article" date="2021" name="Proc. Natl. Acad. Sci. U.S.A.">
        <title>A Catalog of Tens of Thousands of Viruses from Human Metagenomes Reveals Hidden Associations with Chronic Diseases.</title>
        <authorList>
            <person name="Tisza M.J."/>
            <person name="Buck C.B."/>
        </authorList>
    </citation>
    <scope>NUCLEOTIDE SEQUENCE</scope>
    <source>
        <strain evidence="1">CtfrT39</strain>
    </source>
</reference>
<protein>
    <submittedName>
        <fullName evidence="1">Uncharacterized protein</fullName>
    </submittedName>
</protein>
<organism evidence="1">
    <name type="scientific">Siphoviridae sp. ctfrT39</name>
    <dbReference type="NCBI Taxonomy" id="2825598"/>
    <lineage>
        <taxon>Viruses</taxon>
        <taxon>Duplodnaviria</taxon>
        <taxon>Heunggongvirae</taxon>
        <taxon>Uroviricota</taxon>
        <taxon>Caudoviricetes</taxon>
    </lineage>
</organism>
<proteinExistence type="predicted"/>
<dbReference type="EMBL" id="BK016120">
    <property type="protein sequence ID" value="DAF96715.1"/>
    <property type="molecule type" value="Genomic_DNA"/>
</dbReference>
<name>A0A8S5UQK0_9CAUD</name>